<dbReference type="InterPro" id="IPR009637">
    <property type="entry name" value="GPR107/GPR108-like"/>
</dbReference>
<keyword evidence="4 6" id="KW-1133">Transmembrane helix</keyword>
<evidence type="ECO:0000256" key="5">
    <source>
        <dbReference type="ARBA" id="ARBA00023136"/>
    </source>
</evidence>
<evidence type="ECO:0000256" key="6">
    <source>
        <dbReference type="SAM" id="Phobius"/>
    </source>
</evidence>
<dbReference type="PANTHER" id="PTHR21229:SF2">
    <property type="entry name" value="RE59932P"/>
    <property type="match status" value="1"/>
</dbReference>
<feature type="transmembrane region" description="Helical" evidence="6">
    <location>
        <begin position="250"/>
        <end position="269"/>
    </location>
</feature>
<comment type="subcellular location">
    <subcellularLocation>
        <location evidence="1">Membrane</location>
        <topology evidence="1">Multi-pass membrane protein</topology>
    </subcellularLocation>
</comment>
<feature type="transmembrane region" description="Helical" evidence="6">
    <location>
        <begin position="330"/>
        <end position="355"/>
    </location>
</feature>
<evidence type="ECO:0000256" key="2">
    <source>
        <dbReference type="ARBA" id="ARBA00022692"/>
    </source>
</evidence>
<name>A0AAD8YEI5_9STRA</name>
<evidence type="ECO:0000313" key="9">
    <source>
        <dbReference type="Proteomes" id="UP001224775"/>
    </source>
</evidence>
<evidence type="ECO:0000256" key="4">
    <source>
        <dbReference type="ARBA" id="ARBA00022989"/>
    </source>
</evidence>
<evidence type="ECO:0000256" key="3">
    <source>
        <dbReference type="ARBA" id="ARBA00022729"/>
    </source>
</evidence>
<evidence type="ECO:0000256" key="1">
    <source>
        <dbReference type="ARBA" id="ARBA00004141"/>
    </source>
</evidence>
<accession>A0AAD8YEI5</accession>
<feature type="transmembrane region" description="Helical" evidence="6">
    <location>
        <begin position="504"/>
        <end position="522"/>
    </location>
</feature>
<feature type="domain" description="GOST seven transmembrane" evidence="7">
    <location>
        <begin position="250"/>
        <end position="529"/>
    </location>
</feature>
<gene>
    <name evidence="8" type="ORF">QTG54_004013</name>
</gene>
<dbReference type="InterPro" id="IPR053937">
    <property type="entry name" value="GOST_TM"/>
</dbReference>
<protein>
    <submittedName>
        <fullName evidence="8">Transmembrane protein GPR107/GPR108-like protein</fullName>
    </submittedName>
</protein>
<organism evidence="8 9">
    <name type="scientific">Skeletonema marinoi</name>
    <dbReference type="NCBI Taxonomy" id="267567"/>
    <lineage>
        <taxon>Eukaryota</taxon>
        <taxon>Sar</taxon>
        <taxon>Stramenopiles</taxon>
        <taxon>Ochrophyta</taxon>
        <taxon>Bacillariophyta</taxon>
        <taxon>Coscinodiscophyceae</taxon>
        <taxon>Thalassiosirophycidae</taxon>
        <taxon>Thalassiosirales</taxon>
        <taxon>Skeletonemataceae</taxon>
        <taxon>Skeletonema</taxon>
        <taxon>Skeletonema marinoi-dohrnii complex</taxon>
    </lineage>
</organism>
<dbReference type="EMBL" id="JATAAI010000006">
    <property type="protein sequence ID" value="KAK1744722.1"/>
    <property type="molecule type" value="Genomic_DNA"/>
</dbReference>
<dbReference type="PANTHER" id="PTHR21229">
    <property type="entry name" value="LUNG SEVEN TRANSMEMBRANE RECEPTOR"/>
    <property type="match status" value="1"/>
</dbReference>
<keyword evidence="2 6" id="KW-0812">Transmembrane</keyword>
<feature type="transmembrane region" description="Helical" evidence="6">
    <location>
        <begin position="398"/>
        <end position="419"/>
    </location>
</feature>
<keyword evidence="9" id="KW-1185">Reference proteome</keyword>
<reference evidence="8" key="1">
    <citation type="submission" date="2023-06" db="EMBL/GenBank/DDBJ databases">
        <title>Survivors Of The Sea: Transcriptome response of Skeletonema marinoi to long-term dormancy.</title>
        <authorList>
            <person name="Pinder M.I.M."/>
            <person name="Kourtchenko O."/>
            <person name="Robertson E.K."/>
            <person name="Larsson T."/>
            <person name="Maumus F."/>
            <person name="Osuna-Cruz C.M."/>
            <person name="Vancaester E."/>
            <person name="Stenow R."/>
            <person name="Vandepoele K."/>
            <person name="Ploug H."/>
            <person name="Bruchert V."/>
            <person name="Godhe A."/>
            <person name="Topel M."/>
        </authorList>
    </citation>
    <scope>NUCLEOTIDE SEQUENCE</scope>
    <source>
        <strain evidence="8">R05AC</strain>
    </source>
</reference>
<feature type="transmembrane region" description="Helical" evidence="6">
    <location>
        <begin position="367"/>
        <end position="386"/>
    </location>
</feature>
<dbReference type="AlphaFoldDB" id="A0AAD8YEI5"/>
<sequence length="546" mass="62490">MKPYTWTLLRIFAAASYVLNCHVAATKHTFKTTEDTRHLIGPIGAPFGFLTGGVYNLTIFDFELTVGKAPKKKNRTIDGKEALKYVEAGFYLKRFDSESDFSKFYETVMEKPSFCAFEPHRDKNYVHPSHAHTEDDDVLLEDDQFQVVFDENEEDNLQSEDIGNNGIYISMNNPEKTWKPNTPTITHSFTTPTDEGLYFLLFQLCPRGNDGNVIELKIRSSFELDLHFKNYDLYGNPSYLTAGEMKLPIMYTYFSISYALCFILWALNIRNIRLGREPIWSQRDGGKPSVHAIHHLMTVLLGLKALTVFFEAARYHYIKTNGHAEFLSAVYFTMSFIKGTFMFTVILLIGSGWSLVKPFLNAKEKRIIWAVLVLQIIDNIAVVVLSQETEGERLYEDWSALLHFVDILCCCAVLIPIVWQINSFETTIEAETERTEQSNQQSISNAISDVESEAPATAQAAQTLQKLKQFRSFYLLVLVYIYFTRIAVYLFATCLGYRQTWLRYFVTELGTLVFYAVVGFLFRPVSDNPYLKVGRDAGADVEIEFA</sequence>
<proteinExistence type="predicted"/>
<keyword evidence="5 6" id="KW-0472">Membrane</keyword>
<comment type="caution">
    <text evidence="8">The sequence shown here is derived from an EMBL/GenBank/DDBJ whole genome shotgun (WGS) entry which is preliminary data.</text>
</comment>
<evidence type="ECO:0000313" key="8">
    <source>
        <dbReference type="EMBL" id="KAK1744722.1"/>
    </source>
</evidence>
<dbReference type="Proteomes" id="UP001224775">
    <property type="component" value="Unassembled WGS sequence"/>
</dbReference>
<evidence type="ECO:0000259" key="7">
    <source>
        <dbReference type="Pfam" id="PF06814"/>
    </source>
</evidence>
<dbReference type="GO" id="GO:0016020">
    <property type="term" value="C:membrane"/>
    <property type="evidence" value="ECO:0007669"/>
    <property type="project" value="UniProtKB-SubCell"/>
</dbReference>
<dbReference type="GO" id="GO:0005794">
    <property type="term" value="C:Golgi apparatus"/>
    <property type="evidence" value="ECO:0007669"/>
    <property type="project" value="TreeGrafter"/>
</dbReference>
<dbReference type="Pfam" id="PF06814">
    <property type="entry name" value="GOST_TM"/>
    <property type="match status" value="1"/>
</dbReference>
<feature type="transmembrane region" description="Helical" evidence="6">
    <location>
        <begin position="473"/>
        <end position="492"/>
    </location>
</feature>
<keyword evidence="3" id="KW-0732">Signal</keyword>
<feature type="transmembrane region" description="Helical" evidence="6">
    <location>
        <begin position="290"/>
        <end position="310"/>
    </location>
</feature>